<dbReference type="AlphaFoldDB" id="A0A2M7SBV6"/>
<dbReference type="SMART" id="SM00065">
    <property type="entry name" value="GAF"/>
    <property type="match status" value="2"/>
</dbReference>
<protein>
    <recommendedName>
        <fullName evidence="1">HD-GYP domain-containing protein</fullName>
    </recommendedName>
</protein>
<dbReference type="Gene3D" id="1.10.3210.10">
    <property type="entry name" value="Hypothetical protein af1432"/>
    <property type="match status" value="1"/>
</dbReference>
<proteinExistence type="predicted"/>
<feature type="domain" description="HD-GYP" evidence="1">
    <location>
        <begin position="350"/>
        <end position="539"/>
    </location>
</feature>
<dbReference type="PANTHER" id="PTHR43155:SF2">
    <property type="entry name" value="CYCLIC DI-GMP PHOSPHODIESTERASE PA4108"/>
    <property type="match status" value="1"/>
</dbReference>
<dbReference type="SMART" id="SM00471">
    <property type="entry name" value="HDc"/>
    <property type="match status" value="1"/>
</dbReference>
<evidence type="ECO:0000313" key="3">
    <source>
        <dbReference type="Proteomes" id="UP000229307"/>
    </source>
</evidence>
<dbReference type="SUPFAM" id="SSF109604">
    <property type="entry name" value="HD-domain/PDEase-like"/>
    <property type="match status" value="1"/>
</dbReference>
<dbReference type="Pfam" id="PF13487">
    <property type="entry name" value="HD_5"/>
    <property type="match status" value="1"/>
</dbReference>
<dbReference type="Gene3D" id="3.30.450.40">
    <property type="match status" value="2"/>
</dbReference>
<dbReference type="CDD" id="cd00077">
    <property type="entry name" value="HDc"/>
    <property type="match status" value="1"/>
</dbReference>
<dbReference type="InterPro" id="IPR003607">
    <property type="entry name" value="HD/PDEase_dom"/>
</dbReference>
<evidence type="ECO:0000313" key="2">
    <source>
        <dbReference type="EMBL" id="PIZ17037.1"/>
    </source>
</evidence>
<dbReference type="SUPFAM" id="SSF55781">
    <property type="entry name" value="GAF domain-like"/>
    <property type="match status" value="2"/>
</dbReference>
<comment type="caution">
    <text evidence="2">The sequence shown here is derived from an EMBL/GenBank/DDBJ whole genome shotgun (WGS) entry which is preliminary data.</text>
</comment>
<dbReference type="PROSITE" id="PS51832">
    <property type="entry name" value="HD_GYP"/>
    <property type="match status" value="1"/>
</dbReference>
<name>A0A2M7SBV6_9BACT</name>
<organism evidence="2 3">
    <name type="scientific">Candidatus Desantisbacteria bacterium CG_4_10_14_0_8_um_filter_48_22</name>
    <dbReference type="NCBI Taxonomy" id="1974543"/>
    <lineage>
        <taxon>Bacteria</taxon>
        <taxon>Candidatus Desantisiibacteriota</taxon>
    </lineage>
</organism>
<dbReference type="InterPro" id="IPR003018">
    <property type="entry name" value="GAF"/>
</dbReference>
<gene>
    <name evidence="2" type="ORF">COY52_05420</name>
</gene>
<dbReference type="InterPro" id="IPR037522">
    <property type="entry name" value="HD_GYP_dom"/>
</dbReference>
<reference evidence="3" key="1">
    <citation type="submission" date="2017-09" db="EMBL/GenBank/DDBJ databases">
        <title>Depth-based differentiation of microbial function through sediment-hosted aquifers and enrichment of novel symbionts in the deep terrestrial subsurface.</title>
        <authorList>
            <person name="Probst A.J."/>
            <person name="Ladd B."/>
            <person name="Jarett J.K."/>
            <person name="Geller-Mcgrath D.E."/>
            <person name="Sieber C.M.K."/>
            <person name="Emerson J.B."/>
            <person name="Anantharaman K."/>
            <person name="Thomas B.C."/>
            <person name="Malmstrom R."/>
            <person name="Stieglmeier M."/>
            <person name="Klingl A."/>
            <person name="Woyke T."/>
            <person name="Ryan C.M."/>
            <person name="Banfield J.F."/>
        </authorList>
    </citation>
    <scope>NUCLEOTIDE SEQUENCE [LARGE SCALE GENOMIC DNA]</scope>
</reference>
<dbReference type="EMBL" id="PFMR01000147">
    <property type="protein sequence ID" value="PIZ17037.1"/>
    <property type="molecule type" value="Genomic_DNA"/>
</dbReference>
<dbReference type="Proteomes" id="UP000229307">
    <property type="component" value="Unassembled WGS sequence"/>
</dbReference>
<sequence>MKKKIMDPEEELARAKGELKIFHWLSRSCSSDVSMDELLDKFTDLLLEVMKVEAGSILLQRDSRLFFKVAKGKKAKPLKETAVKHGEGIVGWVVKTGKSVIVRDVRKDRRFTTKFDEITGFKTKSILAVPLKMKGRIMGAIEILNPAREPFSGGSLEFLESLASQVVIAIENVYLLEETKERFSEMNALFDVSHIITSSIAQETLLNSIMRSATNMLEVEAISLLLVDGLTNELVFKVALGEKGRKIKEFRIPIDETSIAGWVAKNGKPIIVNDVMEDTRFNPHYGQKVDFRTKSILCVPLKIKDRIIGVAEAINKKDDERFDSRDQDLFATVANQIAMASENTKLNQDLEIMLFGTVASLVTAIEAKDTYTKGHSERVTEYALMLGRALKLSEDELVILRLSSLLHDIGKIGVMEGVLSKKDPLTEEEWKSIRQHPATGAKILEPVKQISNIIPFILHHHERYDGKGYPDCMSGEGIPLFSRIIAIGDTFDAMTSDRPYRKGLSAQIALGEIEKNRGTQFDPHLAEVFIQTYRGSNEL</sequence>
<dbReference type="PANTHER" id="PTHR43155">
    <property type="entry name" value="CYCLIC DI-GMP PHOSPHODIESTERASE PA4108-RELATED"/>
    <property type="match status" value="1"/>
</dbReference>
<accession>A0A2M7SBV6</accession>
<dbReference type="Pfam" id="PF01590">
    <property type="entry name" value="GAF"/>
    <property type="match status" value="2"/>
</dbReference>
<evidence type="ECO:0000259" key="1">
    <source>
        <dbReference type="PROSITE" id="PS51832"/>
    </source>
</evidence>
<dbReference type="InterPro" id="IPR029016">
    <property type="entry name" value="GAF-like_dom_sf"/>
</dbReference>